<reference evidence="7 8" key="1">
    <citation type="submission" date="2018-08" db="EMBL/GenBank/DDBJ databases">
        <title>Genomic investigation of the strawberry pathogen Phytophthora fragariae indicates pathogenicity is determined by transcriptional variation in three key races.</title>
        <authorList>
            <person name="Adams T.M."/>
            <person name="Armitage A.D."/>
            <person name="Sobczyk M.K."/>
            <person name="Bates H.J."/>
            <person name="Dunwell J.M."/>
            <person name="Nellist C.F."/>
            <person name="Harrison R.J."/>
        </authorList>
    </citation>
    <scope>NUCLEOTIDE SEQUENCE [LARGE SCALE GENOMIC DNA]</scope>
    <source>
        <strain evidence="7 8">SCRP333</strain>
    </source>
</reference>
<dbReference type="Gene3D" id="2.10.25.10">
    <property type="entry name" value="Laminin"/>
    <property type="match status" value="3"/>
</dbReference>
<sequence>KSRIQNAQLAFKPSDGSRSGTQSAYESLAVIVVPLQLRAPFTVVMQRLPLLISASLFLFHAADAACARGVYNNKICSGHGSCNPRNLCECDARHFGFDCSQKRCPLGPAWVAPARATDDAHYPVECSNKGVCDYEEGACTCDEGFVGSACQRLECPHACDGAGQCLSLKELSATYAVGSEPLYDSVWDAEMIYGCKCRKGYHAYDCSLRSCPRGDDPLTTGQKNEVQIVQCTATGGSFFLFFSGQGAQVPFDATLSQFQSILATIPNFPRVKVSFGGTAKTVCSSATANAILIEFIYDFGPQPPIKVMGSLKGVAYLTGGSVFAASAGGILAGRTSVQGTKEWEFCSNRGDCNYETGQCVCFLNPMPGYRSSDGYGNPGTLGDCGCANDKNMYGGPMLACVGELACSGHGYCTGYPSFKCVCEKGWTIGDCSSRTCPTGPSWFTAPSATNTVHNQWTMCSDVGTCDQITGQCSCYTPFEGAACEFMKCPGEPVCSGHGECMSIRRLSLEADVDSSSLRFDYGADPNNMQTFDRDNILGCKCDPGYEGYDCSKRSCPRGDDPVTTNQVDEIQALKCTATGGVFRLQYRTSTSTDIPFNARASALRHILKTSFGFEDPVVTYSSGTQACTAPASPANIITVTFPVDHGDIPPMRAVTTGLTSTGGVVSFVIADNGVTIGGVRSQQGTKESAVCSNRGYCNYQQGTCTCSFGYGSSDGRGNHGNRDDCGYILPKVKFVAQE</sequence>
<evidence type="ECO:0000256" key="1">
    <source>
        <dbReference type="ARBA" id="ARBA00022536"/>
    </source>
</evidence>
<dbReference type="InterPro" id="IPR000742">
    <property type="entry name" value="EGF"/>
</dbReference>
<keyword evidence="1 4" id="KW-0245">EGF-like domain</keyword>
<evidence type="ECO:0000259" key="6">
    <source>
        <dbReference type="PROSITE" id="PS50026"/>
    </source>
</evidence>
<evidence type="ECO:0000256" key="3">
    <source>
        <dbReference type="ARBA" id="ARBA00023157"/>
    </source>
</evidence>
<dbReference type="EMBL" id="QXFT01002149">
    <property type="protein sequence ID" value="KAE9303061.1"/>
    <property type="molecule type" value="Genomic_DNA"/>
</dbReference>
<keyword evidence="8" id="KW-1185">Reference proteome</keyword>
<evidence type="ECO:0000256" key="2">
    <source>
        <dbReference type="ARBA" id="ARBA00022737"/>
    </source>
</evidence>
<keyword evidence="3 4" id="KW-1015">Disulfide bond</keyword>
<organism evidence="7 8">
    <name type="scientific">Phytophthora rubi</name>
    <dbReference type="NCBI Taxonomy" id="129364"/>
    <lineage>
        <taxon>Eukaryota</taxon>
        <taxon>Sar</taxon>
        <taxon>Stramenopiles</taxon>
        <taxon>Oomycota</taxon>
        <taxon>Peronosporomycetes</taxon>
        <taxon>Peronosporales</taxon>
        <taxon>Peronosporaceae</taxon>
        <taxon>Phytophthora</taxon>
    </lineage>
</organism>
<dbReference type="PANTHER" id="PTHR11219">
    <property type="entry name" value="TENEURIN AND N-ACETYLGLUCOSAMINE-1-PHOSPHODIESTER ALPHA-N-ACETYLGLUCOSAMINIDASE"/>
    <property type="match status" value="1"/>
</dbReference>
<dbReference type="Proteomes" id="UP000434957">
    <property type="component" value="Unassembled WGS sequence"/>
</dbReference>
<dbReference type="InterPro" id="IPR051216">
    <property type="entry name" value="Teneurin"/>
</dbReference>
<comment type="caution">
    <text evidence="4">Lacks conserved residue(s) required for the propagation of feature annotation.</text>
</comment>
<accession>A0A6A4DGU6</accession>
<dbReference type="PROSITE" id="PS00022">
    <property type="entry name" value="EGF_1"/>
    <property type="match status" value="1"/>
</dbReference>
<protein>
    <recommendedName>
        <fullName evidence="6">EGF-like domain-containing protein</fullName>
    </recommendedName>
</protein>
<dbReference type="PROSITE" id="PS01186">
    <property type="entry name" value="EGF_2"/>
    <property type="match status" value="3"/>
</dbReference>
<keyword evidence="2" id="KW-0677">Repeat</keyword>
<feature type="non-terminal residue" evidence="7">
    <location>
        <position position="1"/>
    </location>
</feature>
<dbReference type="PRINTS" id="PR00011">
    <property type="entry name" value="EGFLAMININ"/>
</dbReference>
<feature type="disulfide bond" evidence="4">
    <location>
        <begin position="422"/>
        <end position="431"/>
    </location>
</feature>
<dbReference type="AlphaFoldDB" id="A0A6A4DGU6"/>
<evidence type="ECO:0000313" key="8">
    <source>
        <dbReference type="Proteomes" id="UP000434957"/>
    </source>
</evidence>
<gene>
    <name evidence="7" type="ORF">PR003_g22103</name>
</gene>
<feature type="domain" description="EGF-like" evidence="6">
    <location>
        <begin position="396"/>
        <end position="432"/>
    </location>
</feature>
<comment type="caution">
    <text evidence="7">The sequence shown here is derived from an EMBL/GenBank/DDBJ whole genome shotgun (WGS) entry which is preliminary data.</text>
</comment>
<name>A0A6A4DGU6_9STRA</name>
<dbReference type="PANTHER" id="PTHR11219:SF69">
    <property type="entry name" value="TENEURIN-A"/>
    <property type="match status" value="1"/>
</dbReference>
<evidence type="ECO:0000313" key="7">
    <source>
        <dbReference type="EMBL" id="KAE9303061.1"/>
    </source>
</evidence>
<evidence type="ECO:0000256" key="4">
    <source>
        <dbReference type="PROSITE-ProRule" id="PRU00076"/>
    </source>
</evidence>
<proteinExistence type="predicted"/>
<dbReference type="SMART" id="SM00181">
    <property type="entry name" value="EGF"/>
    <property type="match status" value="6"/>
</dbReference>
<feature type="region of interest" description="Disordered" evidence="5">
    <location>
        <begin position="1"/>
        <end position="20"/>
    </location>
</feature>
<evidence type="ECO:0000256" key="5">
    <source>
        <dbReference type="SAM" id="MobiDB-lite"/>
    </source>
</evidence>
<dbReference type="PROSITE" id="PS50026">
    <property type="entry name" value="EGF_3"/>
    <property type="match status" value="1"/>
</dbReference>